<dbReference type="AlphaFoldDB" id="A0AAV9UG82"/>
<sequence>MPSWLVFTVFVSFLLFQDTLADEPRISITVPTKQCYYPDGSPTNVTDYQPCNNAEGMASMCCAIANRGTNFSDTCLPNGLCRSGTATGTQLWRESCTDPKWQDPACLRICLSRDQFYDWIVDDAPVTMCEDGTVCCGDTEIGGRRCCAAGSGFRLPNMSALVPPLDTMNRVPGNIDPPPSSTFTIETSTGPPTGTSTPSPSPLPPPKNNEKAKIAISVSTAIAVSIVALAAAYIFRRCWARQTRIQPYRNDSIDCCERIVDSRG</sequence>
<evidence type="ECO:0000256" key="2">
    <source>
        <dbReference type="SAM" id="Phobius"/>
    </source>
</evidence>
<keyword evidence="2" id="KW-1133">Transmembrane helix</keyword>
<proteinExistence type="predicted"/>
<dbReference type="EMBL" id="JAVHNQ010000007">
    <property type="protein sequence ID" value="KAK6341166.1"/>
    <property type="molecule type" value="Genomic_DNA"/>
</dbReference>
<keyword evidence="2" id="KW-0812">Transmembrane</keyword>
<dbReference type="Proteomes" id="UP001375240">
    <property type="component" value="Unassembled WGS sequence"/>
</dbReference>
<evidence type="ECO:0000313" key="5">
    <source>
        <dbReference type="Proteomes" id="UP001375240"/>
    </source>
</evidence>
<organism evidence="4 5">
    <name type="scientific">Orbilia brochopaga</name>
    <dbReference type="NCBI Taxonomy" id="3140254"/>
    <lineage>
        <taxon>Eukaryota</taxon>
        <taxon>Fungi</taxon>
        <taxon>Dikarya</taxon>
        <taxon>Ascomycota</taxon>
        <taxon>Pezizomycotina</taxon>
        <taxon>Orbiliomycetes</taxon>
        <taxon>Orbiliales</taxon>
        <taxon>Orbiliaceae</taxon>
        <taxon>Orbilia</taxon>
    </lineage>
</organism>
<reference evidence="4 5" key="1">
    <citation type="submission" date="2019-10" db="EMBL/GenBank/DDBJ databases">
        <authorList>
            <person name="Palmer J.M."/>
        </authorList>
    </citation>
    <scope>NUCLEOTIDE SEQUENCE [LARGE SCALE GENOMIC DNA]</scope>
    <source>
        <strain evidence="4 5">TWF696</strain>
    </source>
</reference>
<keyword evidence="5" id="KW-1185">Reference proteome</keyword>
<feature type="compositionally biased region" description="Low complexity" evidence="1">
    <location>
        <begin position="187"/>
        <end position="198"/>
    </location>
</feature>
<feature type="signal peptide" evidence="3">
    <location>
        <begin position="1"/>
        <end position="21"/>
    </location>
</feature>
<feature type="region of interest" description="Disordered" evidence="1">
    <location>
        <begin position="171"/>
        <end position="208"/>
    </location>
</feature>
<feature type="transmembrane region" description="Helical" evidence="2">
    <location>
        <begin position="214"/>
        <end position="235"/>
    </location>
</feature>
<name>A0AAV9UG82_9PEZI</name>
<evidence type="ECO:0000256" key="3">
    <source>
        <dbReference type="SAM" id="SignalP"/>
    </source>
</evidence>
<keyword evidence="3" id="KW-0732">Signal</keyword>
<accession>A0AAV9UG82</accession>
<feature type="chain" id="PRO_5043429523" evidence="3">
    <location>
        <begin position="22"/>
        <end position="264"/>
    </location>
</feature>
<comment type="caution">
    <text evidence="4">The sequence shown here is derived from an EMBL/GenBank/DDBJ whole genome shotgun (WGS) entry which is preliminary data.</text>
</comment>
<evidence type="ECO:0000256" key="1">
    <source>
        <dbReference type="SAM" id="MobiDB-lite"/>
    </source>
</evidence>
<keyword evidence="2" id="KW-0472">Membrane</keyword>
<gene>
    <name evidence="4" type="ORF">TWF696_008252</name>
</gene>
<evidence type="ECO:0000313" key="4">
    <source>
        <dbReference type="EMBL" id="KAK6341166.1"/>
    </source>
</evidence>
<protein>
    <submittedName>
        <fullName evidence="4">Uncharacterized protein</fullName>
    </submittedName>
</protein>